<gene>
    <name evidence="1" type="ORF">L6452_41369</name>
</gene>
<dbReference type="EMBL" id="CM042062">
    <property type="protein sequence ID" value="KAI3669901.1"/>
    <property type="molecule type" value="Genomic_DNA"/>
</dbReference>
<keyword evidence="2" id="KW-1185">Reference proteome</keyword>
<reference evidence="1 2" key="2">
    <citation type="journal article" date="2022" name="Mol. Ecol. Resour.">
        <title>The genomes of chicory, endive, great burdock and yacon provide insights into Asteraceae paleo-polyploidization history and plant inulin production.</title>
        <authorList>
            <person name="Fan W."/>
            <person name="Wang S."/>
            <person name="Wang H."/>
            <person name="Wang A."/>
            <person name="Jiang F."/>
            <person name="Liu H."/>
            <person name="Zhao H."/>
            <person name="Xu D."/>
            <person name="Zhang Y."/>
        </authorList>
    </citation>
    <scope>NUCLEOTIDE SEQUENCE [LARGE SCALE GENOMIC DNA]</scope>
    <source>
        <strain evidence="2">cv. Niubang</strain>
    </source>
</reference>
<evidence type="ECO:0000313" key="2">
    <source>
        <dbReference type="Proteomes" id="UP001055879"/>
    </source>
</evidence>
<name>A0ACB8XN96_ARCLA</name>
<comment type="caution">
    <text evidence="1">The sequence shown here is derived from an EMBL/GenBank/DDBJ whole genome shotgun (WGS) entry which is preliminary data.</text>
</comment>
<accession>A0ACB8XN96</accession>
<reference evidence="2" key="1">
    <citation type="journal article" date="2022" name="Mol. Ecol. Resour.">
        <title>The genomes of chicory, endive, great burdock and yacon provide insights into Asteraceae palaeo-polyploidization history and plant inulin production.</title>
        <authorList>
            <person name="Fan W."/>
            <person name="Wang S."/>
            <person name="Wang H."/>
            <person name="Wang A."/>
            <person name="Jiang F."/>
            <person name="Liu H."/>
            <person name="Zhao H."/>
            <person name="Xu D."/>
            <person name="Zhang Y."/>
        </authorList>
    </citation>
    <scope>NUCLEOTIDE SEQUENCE [LARGE SCALE GENOMIC DNA]</scope>
    <source>
        <strain evidence="2">cv. Niubang</strain>
    </source>
</reference>
<dbReference type="Proteomes" id="UP001055879">
    <property type="component" value="Linkage Group LG16"/>
</dbReference>
<organism evidence="1 2">
    <name type="scientific">Arctium lappa</name>
    <name type="common">Greater burdock</name>
    <name type="synonym">Lappa major</name>
    <dbReference type="NCBI Taxonomy" id="4217"/>
    <lineage>
        <taxon>Eukaryota</taxon>
        <taxon>Viridiplantae</taxon>
        <taxon>Streptophyta</taxon>
        <taxon>Embryophyta</taxon>
        <taxon>Tracheophyta</taxon>
        <taxon>Spermatophyta</taxon>
        <taxon>Magnoliopsida</taxon>
        <taxon>eudicotyledons</taxon>
        <taxon>Gunneridae</taxon>
        <taxon>Pentapetalae</taxon>
        <taxon>asterids</taxon>
        <taxon>campanulids</taxon>
        <taxon>Asterales</taxon>
        <taxon>Asteraceae</taxon>
        <taxon>Carduoideae</taxon>
        <taxon>Cardueae</taxon>
        <taxon>Arctiinae</taxon>
        <taxon>Arctium</taxon>
    </lineage>
</organism>
<proteinExistence type="predicted"/>
<evidence type="ECO:0000313" key="1">
    <source>
        <dbReference type="EMBL" id="KAI3669901.1"/>
    </source>
</evidence>
<protein>
    <submittedName>
        <fullName evidence="1">Uncharacterized protein</fullName>
    </submittedName>
</protein>
<sequence length="306" mass="35338">MFSSNPFPHLPSSTQIFPPNSFFQNQKHNLHKNTTDDPFISGEYIFHTDNIKQDFVLHHQKQQHFLEKSGFQNSSDQHNSDLLDSVILSCHNKKTETSKKHGHSKICTARGVRDRRVRFSIEVAQKFFTLQDLLGFDKASKTLDWLITNSLPAIKELVEETGECSSSTVTHEYKLKFLEAINGGISDEIKSKQKKISVLPKCVVGGKKTKSKRKCEGGSFRVNNAARDRLREEARARARERTREKMRVKKLDDDLKKLVSDGTNYCEYCEVSSSNLTMKSDCWREIEQQVDYKNIRWKWIMGEETS</sequence>